<feature type="domain" description="Insertion element IS150 protein InsJ-like helix-turn-helix" evidence="2">
    <location>
        <begin position="12"/>
        <end position="62"/>
    </location>
</feature>
<protein>
    <recommendedName>
        <fullName evidence="2">Insertion element IS150 protein InsJ-like helix-turn-helix domain-containing protein</fullName>
    </recommendedName>
</protein>
<evidence type="ECO:0000313" key="4">
    <source>
        <dbReference type="Proteomes" id="UP000050996"/>
    </source>
</evidence>
<dbReference type="InterPro" id="IPR009057">
    <property type="entry name" value="Homeodomain-like_sf"/>
</dbReference>
<dbReference type="AlphaFoldDB" id="A0A0Q3TCV4"/>
<name>A0A0Q3TCV4_9BACI</name>
<dbReference type="PATRIC" id="fig|1637975.4.peg.4409"/>
<dbReference type="PANTHER" id="PTHR33795">
    <property type="entry name" value="INSERTION ELEMENT IS150 PROTEIN INSJ"/>
    <property type="match status" value="1"/>
</dbReference>
<dbReference type="InterPro" id="IPR055247">
    <property type="entry name" value="InsJ-like_HTH"/>
</dbReference>
<comment type="caution">
    <text evidence="3">The sequence shown here is derived from an EMBL/GenBank/DDBJ whole genome shotgun (WGS) entry which is preliminary data.</text>
</comment>
<reference evidence="3 4" key="1">
    <citation type="submission" date="2015-09" db="EMBL/GenBank/DDBJ databases">
        <title>Genome sequencing project for genomic taxonomy and phylogenomics of Bacillus-like bacteria.</title>
        <authorList>
            <person name="Liu B."/>
            <person name="Wang J."/>
            <person name="Zhu Y."/>
            <person name="Liu G."/>
            <person name="Chen Q."/>
            <person name="Chen Z."/>
            <person name="Lan J."/>
            <person name="Che J."/>
            <person name="Ge C."/>
            <person name="Shi H."/>
            <person name="Pan Z."/>
            <person name="Liu X."/>
        </authorList>
    </citation>
    <scope>NUCLEOTIDE SEQUENCE [LARGE SCALE GENOMIC DNA]</scope>
    <source>
        <strain evidence="3 4">FJAT-18043</strain>
    </source>
</reference>
<dbReference type="STRING" id="1637975.AN957_22125"/>
<evidence type="ECO:0000313" key="3">
    <source>
        <dbReference type="EMBL" id="KQL21005.1"/>
    </source>
</evidence>
<dbReference type="Pfam" id="PF13518">
    <property type="entry name" value="HTH_28"/>
    <property type="match status" value="1"/>
</dbReference>
<dbReference type="Proteomes" id="UP000050996">
    <property type="component" value="Unassembled WGS sequence"/>
</dbReference>
<dbReference type="EMBL" id="LJIX01000006">
    <property type="protein sequence ID" value="KQL21005.1"/>
    <property type="molecule type" value="Genomic_DNA"/>
</dbReference>
<keyword evidence="4" id="KW-1185">Reference proteome</keyword>
<dbReference type="PANTHER" id="PTHR33795:SF1">
    <property type="entry name" value="INSERTION ELEMENT IS150 PROTEIN INSJ"/>
    <property type="match status" value="1"/>
</dbReference>
<organism evidence="3 4">
    <name type="scientific">Cytobacillus solani</name>
    <dbReference type="NCBI Taxonomy" id="1637975"/>
    <lineage>
        <taxon>Bacteria</taxon>
        <taxon>Bacillati</taxon>
        <taxon>Bacillota</taxon>
        <taxon>Bacilli</taxon>
        <taxon>Bacillales</taxon>
        <taxon>Bacillaceae</taxon>
        <taxon>Cytobacillus</taxon>
    </lineage>
</organism>
<proteinExistence type="inferred from homology"/>
<dbReference type="InterPro" id="IPR052057">
    <property type="entry name" value="IS150/IS1296_orfA-like"/>
</dbReference>
<dbReference type="RefSeq" id="WP_053474551.1">
    <property type="nucleotide sequence ID" value="NZ_LJIX01000006.1"/>
</dbReference>
<gene>
    <name evidence="3" type="ORF">AN957_22125</name>
</gene>
<evidence type="ECO:0000259" key="2">
    <source>
        <dbReference type="Pfam" id="PF13518"/>
    </source>
</evidence>
<dbReference type="SUPFAM" id="SSF46689">
    <property type="entry name" value="Homeodomain-like"/>
    <property type="match status" value="1"/>
</dbReference>
<comment type="similarity">
    <text evidence="1">Belongs to the IS150/IS1296 orfA family.</text>
</comment>
<dbReference type="Gene3D" id="1.10.10.60">
    <property type="entry name" value="Homeodomain-like"/>
    <property type="match status" value="1"/>
</dbReference>
<evidence type="ECO:0000256" key="1">
    <source>
        <dbReference type="ARBA" id="ARBA00038232"/>
    </source>
</evidence>
<sequence>MEKKAEAYDISFKKKAVDLYHQKKNYSAVSRELNIHRKNIQRWVKQFNVDGIVGLREKRGRKSGSDKVSSSTIENPQKKIKRLEAENELLKKLLKM</sequence>
<accession>A0A0Q3TCV4</accession>